<evidence type="ECO:0000313" key="2">
    <source>
        <dbReference type="EMBL" id="QGG47819.1"/>
    </source>
</evidence>
<name>A0A5Q2N1W4_9FIRM</name>
<dbReference type="AlphaFoldDB" id="A0A5Q2N1W4"/>
<sequence length="101" mass="11428">MDWALTPTNGEYLIAILSVLILTTVEVFKYALRHHPEMYKVFNGFVLIFAGLIWGGLYGFWQADCFNWAGFKKGAEIGIYVAFVTGVTFGIIKSVRDTKNR</sequence>
<organism evidence="2 3">
    <name type="scientific">Heliorestis convoluta</name>
    <dbReference type="NCBI Taxonomy" id="356322"/>
    <lineage>
        <taxon>Bacteria</taxon>
        <taxon>Bacillati</taxon>
        <taxon>Bacillota</taxon>
        <taxon>Clostridia</taxon>
        <taxon>Eubacteriales</taxon>
        <taxon>Heliobacteriaceae</taxon>
        <taxon>Heliorestis</taxon>
    </lineage>
</organism>
<evidence type="ECO:0000256" key="1">
    <source>
        <dbReference type="SAM" id="Phobius"/>
    </source>
</evidence>
<accession>A0A5Q2N1W4</accession>
<dbReference type="KEGG" id="hcv:FTV88_1721"/>
<keyword evidence="1" id="KW-0812">Transmembrane</keyword>
<dbReference type="OrthoDB" id="2083300at2"/>
<feature type="transmembrane region" description="Helical" evidence="1">
    <location>
        <begin position="41"/>
        <end position="61"/>
    </location>
</feature>
<dbReference type="EMBL" id="CP045875">
    <property type="protein sequence ID" value="QGG47819.1"/>
    <property type="molecule type" value="Genomic_DNA"/>
</dbReference>
<keyword evidence="1" id="KW-1133">Transmembrane helix</keyword>
<dbReference type="Proteomes" id="UP000366051">
    <property type="component" value="Chromosome"/>
</dbReference>
<gene>
    <name evidence="2" type="ORF">FTV88_1721</name>
</gene>
<reference evidence="3" key="1">
    <citation type="submission" date="2019-11" db="EMBL/GenBank/DDBJ databases">
        <title>Genome sequence of Heliorestis convoluta strain HH, an alkaliphilic and minimalistic phototrophic bacterium from a soda lake in Egypt.</title>
        <authorList>
            <person name="Dewey E.D."/>
            <person name="Stokes L.M."/>
            <person name="Burchell B.M."/>
            <person name="Shaffer K.N."/>
            <person name="Huntington A.M."/>
            <person name="Baker J.M."/>
            <person name="Nadendla S."/>
            <person name="Giglio M.G."/>
            <person name="Touchman J.W."/>
            <person name="Blankenship R.E."/>
            <person name="Madigan M.T."/>
            <person name="Sattley W.M."/>
        </authorList>
    </citation>
    <scope>NUCLEOTIDE SEQUENCE [LARGE SCALE GENOMIC DNA]</scope>
    <source>
        <strain evidence="3">HH</strain>
    </source>
</reference>
<keyword evidence="3" id="KW-1185">Reference proteome</keyword>
<feature type="transmembrane region" description="Helical" evidence="1">
    <location>
        <begin position="77"/>
        <end position="95"/>
    </location>
</feature>
<evidence type="ECO:0000313" key="3">
    <source>
        <dbReference type="Proteomes" id="UP000366051"/>
    </source>
</evidence>
<feature type="transmembrane region" description="Helical" evidence="1">
    <location>
        <begin position="12"/>
        <end position="32"/>
    </location>
</feature>
<protein>
    <submittedName>
        <fullName evidence="2">Putative membrane protein</fullName>
    </submittedName>
</protein>
<proteinExistence type="predicted"/>
<dbReference type="RefSeq" id="WP_153725119.1">
    <property type="nucleotide sequence ID" value="NZ_CP045875.1"/>
</dbReference>
<keyword evidence="1" id="KW-0472">Membrane</keyword>